<dbReference type="EMBL" id="MK500427">
    <property type="protein sequence ID" value="QBK89503.1"/>
    <property type="molecule type" value="Genomic_DNA"/>
</dbReference>
<gene>
    <name evidence="1" type="ORF">LCPAC001_00130</name>
</gene>
<proteinExistence type="predicted"/>
<accession>A0A481Z1H2</accession>
<organism evidence="1">
    <name type="scientific">Pithovirus LCPAC001</name>
    <dbReference type="NCBI Taxonomy" id="2506585"/>
    <lineage>
        <taxon>Viruses</taxon>
        <taxon>Pithoviruses</taxon>
    </lineage>
</organism>
<protein>
    <submittedName>
        <fullName evidence="1">Beta-helix protein</fullName>
    </submittedName>
</protein>
<reference evidence="1" key="1">
    <citation type="journal article" date="2019" name="MBio">
        <title>Virus Genomes from Deep Sea Sediments Expand the Ocean Megavirome and Support Independent Origins of Viral Gigantism.</title>
        <authorList>
            <person name="Backstrom D."/>
            <person name="Yutin N."/>
            <person name="Jorgensen S.L."/>
            <person name="Dharamshi J."/>
            <person name="Homa F."/>
            <person name="Zaremba-Niedwiedzka K."/>
            <person name="Spang A."/>
            <person name="Wolf Y.I."/>
            <person name="Koonin E.V."/>
            <person name="Ettema T.J."/>
        </authorList>
    </citation>
    <scope>NUCLEOTIDE SEQUENCE</scope>
</reference>
<name>A0A481Z1H2_9VIRU</name>
<sequence>MSKHYGQNYGSHGYGYGKKCCGSCKSKPKKCCNPCGSKYKQVIKWPPVHPNDQYSHIYVPGHFKSVQKAVSAITYAQNNHENTTSFEDDCPDLGDKFNENGYVIHLGPGTHVLYRSHTSDIKFIRFQGDVNVVKGVGYFHELGNWGDYEEFSNQFDTCIGGSGPFFLSVDCNKIKVKGCRNPDYSGLRCGDKLTFYHSNGKCTNHVIKSTCNNQITVMDRIPICGCVRKGEGFFVRPNVTLKMCPRNGKTQKFTVEHRLEYAGLNLEIDSKMLVTGATGGYTEIEHCVVEGDCGMLVHVGMFDWYKPNVFLTELVVNDGSGGGEVMLQTFVGCLAKLTLQSNQNIQFWFAVFVDNDTAVNLINGGNVSTFSSDFCNCEIGTSLQAGSKHAIVQCRFMGCVTGVSGNQNSHISGLPILRGGNEQAPLFVDCELAINIVNNCHMVFRAVIMPTNSNTIALHIDTDTYVDLASYTTAEKAFNNSVAYYDILIISLIPV</sequence>
<evidence type="ECO:0000313" key="1">
    <source>
        <dbReference type="EMBL" id="QBK89503.1"/>
    </source>
</evidence>